<evidence type="ECO:0000259" key="3">
    <source>
        <dbReference type="PROSITE" id="PS50172"/>
    </source>
</evidence>
<dbReference type="InterPro" id="IPR036420">
    <property type="entry name" value="BRCT_dom_sf"/>
</dbReference>
<keyword evidence="1" id="KW-0175">Coiled coil</keyword>
<dbReference type="AlphaFoldDB" id="A0A2H1W1H2"/>
<organism evidence="4">
    <name type="scientific">Spodoptera frugiperda</name>
    <name type="common">Fall armyworm</name>
    <dbReference type="NCBI Taxonomy" id="7108"/>
    <lineage>
        <taxon>Eukaryota</taxon>
        <taxon>Metazoa</taxon>
        <taxon>Ecdysozoa</taxon>
        <taxon>Arthropoda</taxon>
        <taxon>Hexapoda</taxon>
        <taxon>Insecta</taxon>
        <taxon>Pterygota</taxon>
        <taxon>Neoptera</taxon>
        <taxon>Endopterygota</taxon>
        <taxon>Lepidoptera</taxon>
        <taxon>Glossata</taxon>
        <taxon>Ditrysia</taxon>
        <taxon>Noctuoidea</taxon>
        <taxon>Noctuidae</taxon>
        <taxon>Amphipyrinae</taxon>
        <taxon>Spodoptera</taxon>
    </lineage>
</organism>
<feature type="compositionally biased region" description="Basic and acidic residues" evidence="2">
    <location>
        <begin position="201"/>
        <end position="212"/>
    </location>
</feature>
<proteinExistence type="predicted"/>
<feature type="compositionally biased region" description="Polar residues" evidence="2">
    <location>
        <begin position="35"/>
        <end position="44"/>
    </location>
</feature>
<dbReference type="SMART" id="SM00292">
    <property type="entry name" value="BRCT"/>
    <property type="match status" value="3"/>
</dbReference>
<protein>
    <submittedName>
        <fullName evidence="4">SFRICE_010091</fullName>
    </submittedName>
</protein>
<dbReference type="InterPro" id="IPR001357">
    <property type="entry name" value="BRCT_dom"/>
</dbReference>
<evidence type="ECO:0000313" key="4">
    <source>
        <dbReference type="EMBL" id="SOQ46931.1"/>
    </source>
</evidence>
<gene>
    <name evidence="4" type="ORF">SFRICE_010091</name>
</gene>
<sequence>MNKENNRGAAGLRRSAVAERIRLREEWSALKEVDTATTSRQPDSVQKKPGNTRHTPSVSNRKKQPVKSSQKKGNPRSQQASCDALQGVVAMVDVGAENKALPLRCALAALGATVVVEWNPLVTHLVWTDSGCRATRAKARALACKLVSPLWVEACSASNKKLSERTFPAASRQSDLPSPRTLRQLLKKAEMENVTLAALLDDSKEEDREGRPRLRISSGTDTTMDSSRETIDLESRVNTGPRGGTVSPPTRAPPTRAPPKRAPPKSRRKLFTHKEAEEFGSTDDEAETQTKNKLNQSKLTQRERRDLARAERMAKKLLAACNTQHNRAVTATQTGLQPKIVLTGMTRAERHAVTKAIQQLHGVIQSNVTKRTSHVLLGSCGVARCSNHPANISGVTELCDLSKTTCWTDVTDKRARTCNALQGAARGCRVLHARWAVHSAARGHWLHHHDYEVLHLKKISQKARVERTALGKLRSEYAYDVFYGMKVHLKPNAEQREAALKLLTLCGAAVDNSPVDNPDVQSKETRLNNIPTQGSVLNVQAQNAKSRNAIIEDQNANSEAQNANVQSHNANIEAQIANMQSQNANIEAQIANMQSQNANIGSRVNNNSNNYDVVIGSSVGDVNSKWVFDSVAAARMRTTRRYINMNSFTQCAN</sequence>
<feature type="compositionally biased region" description="Basic residues" evidence="2">
    <location>
        <begin position="60"/>
        <end position="74"/>
    </location>
</feature>
<feature type="compositionally biased region" description="Basic residues" evidence="2">
    <location>
        <begin position="258"/>
        <end position="271"/>
    </location>
</feature>
<feature type="region of interest" description="Disordered" evidence="2">
    <location>
        <begin position="29"/>
        <end position="80"/>
    </location>
</feature>
<evidence type="ECO:0000256" key="1">
    <source>
        <dbReference type="SAM" id="Coils"/>
    </source>
</evidence>
<feature type="compositionally biased region" description="Polar residues" evidence="2">
    <location>
        <begin position="289"/>
        <end position="299"/>
    </location>
</feature>
<dbReference type="InterPro" id="IPR022047">
    <property type="entry name" value="Microcephalin-like"/>
</dbReference>
<dbReference type="PANTHER" id="PTHR14625:SF3">
    <property type="entry name" value="MICROCEPHALIN"/>
    <property type="match status" value="1"/>
</dbReference>
<dbReference type="GO" id="GO:0000278">
    <property type="term" value="P:mitotic cell cycle"/>
    <property type="evidence" value="ECO:0007669"/>
    <property type="project" value="TreeGrafter"/>
</dbReference>
<reference evidence="4" key="1">
    <citation type="submission" date="2016-07" db="EMBL/GenBank/DDBJ databases">
        <authorList>
            <person name="Bretaudeau A."/>
        </authorList>
    </citation>
    <scope>NUCLEOTIDE SEQUENCE</scope>
    <source>
        <strain evidence="4">Rice</strain>
        <tissue evidence="4">Whole body</tissue>
    </source>
</reference>
<dbReference type="Gene3D" id="3.40.50.10190">
    <property type="entry name" value="BRCT domain"/>
    <property type="match status" value="2"/>
</dbReference>
<feature type="coiled-coil region" evidence="1">
    <location>
        <begin position="541"/>
        <end position="596"/>
    </location>
</feature>
<feature type="domain" description="BRCT" evidence="3">
    <location>
        <begin position="107"/>
        <end position="169"/>
    </location>
</feature>
<feature type="compositionally biased region" description="Acidic residues" evidence="2">
    <location>
        <begin position="278"/>
        <end position="287"/>
    </location>
</feature>
<dbReference type="EMBL" id="ODYU01005753">
    <property type="protein sequence ID" value="SOQ46931.1"/>
    <property type="molecule type" value="Genomic_DNA"/>
</dbReference>
<accession>A0A2H1W1H2</accession>
<dbReference type="SUPFAM" id="SSF52113">
    <property type="entry name" value="BRCT domain"/>
    <property type="match status" value="2"/>
</dbReference>
<feature type="compositionally biased region" description="Basic and acidic residues" evidence="2">
    <location>
        <begin position="226"/>
        <end position="235"/>
    </location>
</feature>
<name>A0A2H1W1H2_SPOFR</name>
<dbReference type="PROSITE" id="PS50172">
    <property type="entry name" value="BRCT"/>
    <property type="match status" value="1"/>
</dbReference>
<dbReference type="PANTHER" id="PTHR14625">
    <property type="entry name" value="MICROCEPHALIN"/>
    <property type="match status" value="1"/>
</dbReference>
<dbReference type="CDD" id="cd17716">
    <property type="entry name" value="BRCT_microcephalin_rpt1"/>
    <property type="match status" value="1"/>
</dbReference>
<evidence type="ECO:0000256" key="2">
    <source>
        <dbReference type="SAM" id="MobiDB-lite"/>
    </source>
</evidence>
<feature type="region of interest" description="Disordered" evidence="2">
    <location>
        <begin position="200"/>
        <end position="303"/>
    </location>
</feature>